<feature type="transmembrane region" description="Helical" evidence="1">
    <location>
        <begin position="39"/>
        <end position="64"/>
    </location>
</feature>
<dbReference type="Pfam" id="PF13127">
    <property type="entry name" value="DUF3955"/>
    <property type="match status" value="1"/>
</dbReference>
<comment type="caution">
    <text evidence="3">The sequence shown here is derived from an EMBL/GenBank/DDBJ whole genome shotgun (WGS) entry which is preliminary data.</text>
</comment>
<dbReference type="EMBL" id="BORQ01000001">
    <property type="protein sequence ID" value="GIO29635.1"/>
    <property type="molecule type" value="Genomic_DNA"/>
</dbReference>
<evidence type="ECO:0000313" key="3">
    <source>
        <dbReference type="EMBL" id="GIO29635.1"/>
    </source>
</evidence>
<keyword evidence="1" id="KW-0812">Transmembrane</keyword>
<feature type="domain" description="DUF3955" evidence="2">
    <location>
        <begin position="5"/>
        <end position="59"/>
    </location>
</feature>
<dbReference type="InterPro" id="IPR025016">
    <property type="entry name" value="DUF3955"/>
</dbReference>
<name>A0A920C870_9BACL</name>
<evidence type="ECO:0000256" key="1">
    <source>
        <dbReference type="SAM" id="Phobius"/>
    </source>
</evidence>
<reference evidence="3" key="1">
    <citation type="submission" date="2021-03" db="EMBL/GenBank/DDBJ databases">
        <title>Antimicrobial resistance genes in bacteria isolated from Japanese honey, and their potential for conferring macrolide and lincosamide resistance in the American foulbrood pathogen Paenibacillus larvae.</title>
        <authorList>
            <person name="Okamoto M."/>
            <person name="Kumagai M."/>
            <person name="Kanamori H."/>
            <person name="Takamatsu D."/>
        </authorList>
    </citation>
    <scope>NUCLEOTIDE SEQUENCE</scope>
    <source>
        <strain evidence="3">J2TS6</strain>
    </source>
</reference>
<keyword evidence="1" id="KW-0472">Membrane</keyword>
<dbReference type="Proteomes" id="UP000679779">
    <property type="component" value="Unassembled WGS sequence"/>
</dbReference>
<keyword evidence="4" id="KW-1185">Reference proteome</keyword>
<keyword evidence="1" id="KW-1133">Transmembrane helix</keyword>
<gene>
    <name evidence="3" type="ORF">J2TS6_07760</name>
</gene>
<evidence type="ECO:0000259" key="2">
    <source>
        <dbReference type="Pfam" id="PF13127"/>
    </source>
</evidence>
<accession>A0A920C870</accession>
<evidence type="ECO:0000313" key="4">
    <source>
        <dbReference type="Proteomes" id="UP000679779"/>
    </source>
</evidence>
<dbReference type="PROSITE" id="PS51257">
    <property type="entry name" value="PROKAR_LIPOPROTEIN"/>
    <property type="match status" value="1"/>
</dbReference>
<proteinExistence type="predicted"/>
<sequence>MKLKYLPALMLLIVGIGCLIAHSIIGAKVGSDGILIEPFYLLPVGYLLAALGIIIGLTVGIVSFSRKTKKTFK</sequence>
<dbReference type="RefSeq" id="WP_160037722.1">
    <property type="nucleotide sequence ID" value="NZ_BORQ01000001.1"/>
</dbReference>
<protein>
    <recommendedName>
        <fullName evidence="2">DUF3955 domain-containing protein</fullName>
    </recommendedName>
</protein>
<dbReference type="AlphaFoldDB" id="A0A920C870"/>
<organism evidence="3 4">
    <name type="scientific">Paenibacillus albilobatus</name>
    <dbReference type="NCBI Taxonomy" id="2716884"/>
    <lineage>
        <taxon>Bacteria</taxon>
        <taxon>Bacillati</taxon>
        <taxon>Bacillota</taxon>
        <taxon>Bacilli</taxon>
        <taxon>Bacillales</taxon>
        <taxon>Paenibacillaceae</taxon>
        <taxon>Paenibacillus</taxon>
    </lineage>
</organism>